<dbReference type="Gene3D" id="2.40.10.120">
    <property type="match status" value="1"/>
</dbReference>
<accession>A0A3L6TDQ8</accession>
<comment type="caution">
    <text evidence="2">The sequence shown here is derived from an EMBL/GenBank/DDBJ whole genome shotgun (WGS) entry which is preliminary data.</text>
</comment>
<evidence type="ECO:0000313" key="2">
    <source>
        <dbReference type="EMBL" id="RLN36424.1"/>
    </source>
</evidence>
<dbReference type="OrthoDB" id="674967at2759"/>
<feature type="region of interest" description="Disordered" evidence="1">
    <location>
        <begin position="686"/>
        <end position="726"/>
    </location>
</feature>
<dbReference type="SUPFAM" id="SSF50494">
    <property type="entry name" value="Trypsin-like serine proteases"/>
    <property type="match status" value="1"/>
</dbReference>
<dbReference type="InterPro" id="IPR009003">
    <property type="entry name" value="Peptidase_S1_PA"/>
</dbReference>
<organism evidence="2 3">
    <name type="scientific">Panicum miliaceum</name>
    <name type="common">Proso millet</name>
    <name type="synonym">Broomcorn millet</name>
    <dbReference type="NCBI Taxonomy" id="4540"/>
    <lineage>
        <taxon>Eukaryota</taxon>
        <taxon>Viridiplantae</taxon>
        <taxon>Streptophyta</taxon>
        <taxon>Embryophyta</taxon>
        <taxon>Tracheophyta</taxon>
        <taxon>Spermatophyta</taxon>
        <taxon>Magnoliopsida</taxon>
        <taxon>Liliopsida</taxon>
        <taxon>Poales</taxon>
        <taxon>Poaceae</taxon>
        <taxon>PACMAD clade</taxon>
        <taxon>Panicoideae</taxon>
        <taxon>Panicodae</taxon>
        <taxon>Paniceae</taxon>
        <taxon>Panicinae</taxon>
        <taxon>Panicum</taxon>
        <taxon>Panicum sect. Panicum</taxon>
    </lineage>
</organism>
<protein>
    <submittedName>
        <fullName evidence="2">Uncharacterized protein</fullName>
    </submittedName>
</protein>
<dbReference type="Proteomes" id="UP000275267">
    <property type="component" value="Unassembled WGS sequence"/>
</dbReference>
<dbReference type="PANTHER" id="PTHR18868:SF28">
    <property type="entry name" value="PEPTIDASE S1 DOMAIN-CONTAINING PROTEIN"/>
    <property type="match status" value="1"/>
</dbReference>
<keyword evidence="3" id="KW-1185">Reference proteome</keyword>
<name>A0A3L6TDQ8_PANMI</name>
<dbReference type="AlphaFoldDB" id="A0A3L6TDQ8"/>
<gene>
    <name evidence="2" type="ORF">C2845_PM03G02830</name>
</gene>
<evidence type="ECO:0000256" key="1">
    <source>
        <dbReference type="SAM" id="MobiDB-lite"/>
    </source>
</evidence>
<proteinExistence type="predicted"/>
<dbReference type="EMBL" id="PQIB02000002">
    <property type="protein sequence ID" value="RLN36424.1"/>
    <property type="molecule type" value="Genomic_DNA"/>
</dbReference>
<sequence>MRNGHSLQPPTGTAKTLQNKGWIDYTRGVSREQRAINRRNKLESLLSRGGDGSKRLGGRKTRLSRFEEIVRKCDSFNFDEVSGSSFCGEECCVAVENLEKNRCAIEEERFGEVLYDGEVPTFVEESFGDRVGPGEVLYRTSDNVRDLSSIVVSLALFDGFIVSSILVCLLKLVSFYPYRLQCAFLIKKTTDGFLGLYDDDIAIVTCLGLLDVYPIDLKFKATPATSASPDDIVLAAGRAYTVPSLMVMRGSPCRVCVNTWIREHQHMNKAVLGGPLLQKNDAGFLGMIYEFYDHGDTIVRYCFLPLELLRERLEHFGILNPKQLDFREYKLPEGVSSIAPSGFMKTINRIKACGYPMPPPLVLEFNGQLVNRFEERFGELLPWKGYPYGDQTSFSSERVWDLLPKKFVKNISRCVVSLASFKGLLIKWHGSKATRTVILTSASLVRDHDNEDVIDKTLMVGAPIIYLGLLGYMIRWISEFTLSLQIEVFLPPNQRGSGTLEFYNLSYNIAIVSVKKNFNAVHTEDIFRKPAQKPSEKVVAIGRDVRYGPLMATIGEVKRTNKGSNVVCKGIWVSTCKIKKAGIGGPLINFDGGFVGMNFYDGTGVTPLLPKHKIVQVLRGVINSPLPSESEYDNPEPVDVGGEAKENSFYFEPGIRSFTAIKNARLAFATVGVGGFSPESIRIHRHRHGQAAGGGGTDERRVSGAGKGADRREGMATSQRGGRAETGRLQIRGPPELARQRAWMVEVSGAVPAVGHDRTTPWTSGTWHARWRPGRAARMVTGKEPAGAVPNGPECEWRGGRLGRTRPVKAVWAEAANWAGEFGTVYARVITGPAPFCMGTSG</sequence>
<dbReference type="STRING" id="4540.A0A3L6TDQ8"/>
<feature type="compositionally biased region" description="Basic and acidic residues" evidence="1">
    <location>
        <begin position="697"/>
        <end position="714"/>
    </location>
</feature>
<evidence type="ECO:0000313" key="3">
    <source>
        <dbReference type="Proteomes" id="UP000275267"/>
    </source>
</evidence>
<dbReference type="Pfam" id="PF13365">
    <property type="entry name" value="Trypsin_2"/>
    <property type="match status" value="1"/>
</dbReference>
<reference evidence="3" key="1">
    <citation type="journal article" date="2019" name="Nat. Commun.">
        <title>The genome of broomcorn millet.</title>
        <authorList>
            <person name="Zou C."/>
            <person name="Miki D."/>
            <person name="Li D."/>
            <person name="Tang Q."/>
            <person name="Xiao L."/>
            <person name="Rajput S."/>
            <person name="Deng P."/>
            <person name="Jia W."/>
            <person name="Huang R."/>
            <person name="Zhang M."/>
            <person name="Sun Y."/>
            <person name="Hu J."/>
            <person name="Fu X."/>
            <person name="Schnable P.S."/>
            <person name="Li F."/>
            <person name="Zhang H."/>
            <person name="Feng B."/>
            <person name="Zhu X."/>
            <person name="Liu R."/>
            <person name="Schnable J.C."/>
            <person name="Zhu J.-K."/>
            <person name="Zhang H."/>
        </authorList>
    </citation>
    <scope>NUCLEOTIDE SEQUENCE [LARGE SCALE GENOMIC DNA]</scope>
</reference>
<dbReference type="PANTHER" id="PTHR18868">
    <property type="entry name" value="OS07G0665300 PROTEIN-RELATED"/>
    <property type="match status" value="1"/>
</dbReference>